<keyword evidence="1" id="KW-1133">Transmembrane helix</keyword>
<reference evidence="3 4" key="2">
    <citation type="submission" date="2020-01" db="EMBL/GenBank/DDBJ databases">
        <title>Clostridiaceae sp. nov. isolated from the gut of human by culturomics.</title>
        <authorList>
            <person name="Chang Y."/>
        </authorList>
    </citation>
    <scope>NUCLEOTIDE SEQUENCE [LARGE SCALE GENOMIC DNA]</scope>
    <source>
        <strain evidence="3 4">DONG20-135</strain>
    </source>
</reference>
<dbReference type="AlphaFoldDB" id="A0A6N8U799"/>
<feature type="transmembrane region" description="Helical" evidence="1">
    <location>
        <begin position="130"/>
        <end position="151"/>
    </location>
</feature>
<protein>
    <submittedName>
        <fullName evidence="3">DUF1648 domain-containing protein</fullName>
    </submittedName>
</protein>
<name>A0A6N8U799_9FIRM</name>
<reference evidence="3 4" key="1">
    <citation type="submission" date="2019-12" db="EMBL/GenBank/DDBJ databases">
        <authorList>
            <person name="Yang R."/>
        </authorList>
    </citation>
    <scope>NUCLEOTIDE SEQUENCE [LARGE SCALE GENOMIC DNA]</scope>
    <source>
        <strain evidence="3 4">DONG20-135</strain>
    </source>
</reference>
<evidence type="ECO:0000259" key="2">
    <source>
        <dbReference type="Pfam" id="PF07853"/>
    </source>
</evidence>
<feature type="transmembrane region" description="Helical" evidence="1">
    <location>
        <begin position="98"/>
        <end position="118"/>
    </location>
</feature>
<keyword evidence="1" id="KW-0472">Membrane</keyword>
<organism evidence="3 4">
    <name type="scientific">Copranaerobaculum intestinale</name>
    <dbReference type="NCBI Taxonomy" id="2692629"/>
    <lineage>
        <taxon>Bacteria</taxon>
        <taxon>Bacillati</taxon>
        <taxon>Bacillota</taxon>
        <taxon>Erysipelotrichia</taxon>
        <taxon>Erysipelotrichales</taxon>
        <taxon>Erysipelotrichaceae</taxon>
        <taxon>Copranaerobaculum</taxon>
    </lineage>
</organism>
<dbReference type="RefSeq" id="WP_160625283.1">
    <property type="nucleotide sequence ID" value="NZ_WUUQ01000002.1"/>
</dbReference>
<gene>
    <name evidence="3" type="ORF">GSF08_08005</name>
</gene>
<sequence>MKTEPTKYTLSVEIVCFLLLIISSILLCVYWNHIPDKLAMHYDFSGSVTRYGSKTEILIIPATAWICYVLMSVIAHYPQIWNTGVDITETNRERVYRTLKSMLVTLKLVVCTLFLSYIPIIVLQLALPGWWIFIVVGIVFLILGGFLFHLYHIK</sequence>
<accession>A0A6N8U799</accession>
<dbReference type="Pfam" id="PF07853">
    <property type="entry name" value="DUF1648"/>
    <property type="match status" value="1"/>
</dbReference>
<evidence type="ECO:0000313" key="4">
    <source>
        <dbReference type="Proteomes" id="UP000434036"/>
    </source>
</evidence>
<proteinExistence type="predicted"/>
<feature type="domain" description="DUF1648" evidence="2">
    <location>
        <begin position="18"/>
        <end position="62"/>
    </location>
</feature>
<keyword evidence="4" id="KW-1185">Reference proteome</keyword>
<evidence type="ECO:0000256" key="1">
    <source>
        <dbReference type="SAM" id="Phobius"/>
    </source>
</evidence>
<evidence type="ECO:0000313" key="3">
    <source>
        <dbReference type="EMBL" id="MXQ73882.1"/>
    </source>
</evidence>
<feature type="transmembrane region" description="Helical" evidence="1">
    <location>
        <begin position="12"/>
        <end position="32"/>
    </location>
</feature>
<comment type="caution">
    <text evidence="3">The sequence shown here is derived from an EMBL/GenBank/DDBJ whole genome shotgun (WGS) entry which is preliminary data.</text>
</comment>
<dbReference type="InterPro" id="IPR012867">
    <property type="entry name" value="DUF1648"/>
</dbReference>
<feature type="transmembrane region" description="Helical" evidence="1">
    <location>
        <begin position="57"/>
        <end position="77"/>
    </location>
</feature>
<dbReference type="EMBL" id="WUUQ01000002">
    <property type="protein sequence ID" value="MXQ73882.1"/>
    <property type="molecule type" value="Genomic_DNA"/>
</dbReference>
<dbReference type="Proteomes" id="UP000434036">
    <property type="component" value="Unassembled WGS sequence"/>
</dbReference>
<keyword evidence="1" id="KW-0812">Transmembrane</keyword>